<dbReference type="AlphaFoldDB" id="A0A6G4AAQ8"/>
<dbReference type="RefSeq" id="WP_164424434.1">
    <property type="nucleotide sequence ID" value="NZ_JAAIKT010000004.1"/>
</dbReference>
<dbReference type="InterPro" id="IPR032710">
    <property type="entry name" value="NTF2-like_dom_sf"/>
</dbReference>
<accession>A0A6G4AAQ8</accession>
<dbReference type="Gene3D" id="3.10.450.50">
    <property type="match status" value="1"/>
</dbReference>
<evidence type="ECO:0000259" key="1">
    <source>
        <dbReference type="Pfam" id="PF12680"/>
    </source>
</evidence>
<dbReference type="InterPro" id="IPR037401">
    <property type="entry name" value="SnoaL-like"/>
</dbReference>
<gene>
    <name evidence="2" type="ORF">G4H13_05745</name>
</gene>
<protein>
    <submittedName>
        <fullName evidence="2">DUF4440 domain-containing protein</fullName>
    </submittedName>
</protein>
<evidence type="ECO:0000313" key="3">
    <source>
        <dbReference type="Proteomes" id="UP000476310"/>
    </source>
</evidence>
<keyword evidence="3" id="KW-1185">Reference proteome</keyword>
<dbReference type="Proteomes" id="UP000476310">
    <property type="component" value="Unassembled WGS sequence"/>
</dbReference>
<name>A0A6G4AAQ8_9ACTN</name>
<reference evidence="2" key="1">
    <citation type="submission" date="2020-02" db="EMBL/GenBank/DDBJ databases">
        <title>A new Streptomyces sp. for controlling soil-borne diseases.</title>
        <authorList>
            <person name="Li X."/>
            <person name="Tian Y."/>
            <person name="Gao K."/>
        </authorList>
    </citation>
    <scope>NUCLEOTIDE SEQUENCE [LARGE SCALE GENOMIC DNA]</scope>
    <source>
        <strain evidence="2">0250</strain>
    </source>
</reference>
<organism evidence="2 3">
    <name type="scientific">Streptomyces rhizosphaericus</name>
    <dbReference type="NCBI Taxonomy" id="114699"/>
    <lineage>
        <taxon>Bacteria</taxon>
        <taxon>Bacillati</taxon>
        <taxon>Actinomycetota</taxon>
        <taxon>Actinomycetes</taxon>
        <taxon>Kitasatosporales</taxon>
        <taxon>Streptomycetaceae</taxon>
        <taxon>Streptomyces</taxon>
        <taxon>Streptomyces violaceusniger group</taxon>
    </lineage>
</organism>
<dbReference type="EMBL" id="JAAIKT010000004">
    <property type="protein sequence ID" value="NEW69924.1"/>
    <property type="molecule type" value="Genomic_DNA"/>
</dbReference>
<comment type="caution">
    <text evidence="2">The sequence shown here is derived from an EMBL/GenBank/DDBJ whole genome shotgun (WGS) entry which is preliminary data.</text>
</comment>
<proteinExistence type="predicted"/>
<sequence>MSDSPRAVFEKLLAGMVNCDFDNLWQLYAPDIVLEHPFAVPEPTVTRGQEGVRRLLDGLREWFEMTAKNVTIYETADPEVIVAEWDWDYETRVPGTDEQLTTANVIVMRVRDGQIVESRDYHNHAALAQIITG</sequence>
<evidence type="ECO:0000313" key="2">
    <source>
        <dbReference type="EMBL" id="NEW69924.1"/>
    </source>
</evidence>
<dbReference type="SUPFAM" id="SSF54427">
    <property type="entry name" value="NTF2-like"/>
    <property type="match status" value="1"/>
</dbReference>
<feature type="domain" description="SnoaL-like" evidence="1">
    <location>
        <begin position="10"/>
        <end position="117"/>
    </location>
</feature>
<dbReference type="Pfam" id="PF12680">
    <property type="entry name" value="SnoaL_2"/>
    <property type="match status" value="1"/>
</dbReference>